<reference evidence="2" key="2">
    <citation type="submission" date="2022-06" db="UniProtKB">
        <authorList>
            <consortium name="EnsemblMetazoa"/>
        </authorList>
    </citation>
    <scope>IDENTIFICATION</scope>
    <source>
        <strain evidence="2">p50T (Dazao)</strain>
    </source>
</reference>
<evidence type="ECO:0000256" key="1">
    <source>
        <dbReference type="SAM" id="MobiDB-lite"/>
    </source>
</evidence>
<feature type="region of interest" description="Disordered" evidence="1">
    <location>
        <begin position="1"/>
        <end position="26"/>
    </location>
</feature>
<evidence type="ECO:0000313" key="2">
    <source>
        <dbReference type="EnsemblMetazoa" id="XP_012544394.1"/>
    </source>
</evidence>
<dbReference type="EnsemblMetazoa" id="XM_012688940.3">
    <property type="protein sequence ID" value="XP_012544394.1"/>
    <property type="gene ID" value="LOC105841383"/>
</dbReference>
<dbReference type="OrthoDB" id="7483080at2759"/>
<proteinExistence type="predicted"/>
<evidence type="ECO:0000313" key="3">
    <source>
        <dbReference type="Proteomes" id="UP000005204"/>
    </source>
</evidence>
<accession>A0A8R2G7C3</accession>
<dbReference type="AlphaFoldDB" id="A0A8R2G7C3"/>
<sequence length="170" mass="19087">MSEKQGLAVIRKRGRPAGRNRVALTLEERRARNAQYERERREETAAATRELAEAAGCPPDISTVDLLTTVIETLRHRMAPRPGEEIADLRRVNKKLKAQVIKLERMLGQEQLPSQETGVQESPPALPVQEPSVESEASGLQLLNPHELQYLEGLFDNDQMGQILPSEVEF</sequence>
<reference evidence="3" key="1">
    <citation type="journal article" date="2008" name="Insect Biochem. Mol. Biol.">
        <title>The genome of a lepidopteran model insect, the silkworm Bombyx mori.</title>
        <authorList>
            <consortium name="International Silkworm Genome Consortium"/>
        </authorList>
    </citation>
    <scope>NUCLEOTIDE SEQUENCE [LARGE SCALE GENOMIC DNA]</scope>
    <source>
        <strain evidence="3">p50T</strain>
    </source>
</reference>
<feature type="region of interest" description="Disordered" evidence="1">
    <location>
        <begin position="109"/>
        <end position="138"/>
    </location>
</feature>
<keyword evidence="3" id="KW-1185">Reference proteome</keyword>
<dbReference type="Proteomes" id="UP000005204">
    <property type="component" value="Unassembled WGS sequence"/>
</dbReference>
<name>A0A8R2G7C3_BOMMO</name>
<organism evidence="2 3">
    <name type="scientific">Bombyx mori</name>
    <name type="common">Silk moth</name>
    <dbReference type="NCBI Taxonomy" id="7091"/>
    <lineage>
        <taxon>Eukaryota</taxon>
        <taxon>Metazoa</taxon>
        <taxon>Ecdysozoa</taxon>
        <taxon>Arthropoda</taxon>
        <taxon>Hexapoda</taxon>
        <taxon>Insecta</taxon>
        <taxon>Pterygota</taxon>
        <taxon>Neoptera</taxon>
        <taxon>Endopterygota</taxon>
        <taxon>Lepidoptera</taxon>
        <taxon>Glossata</taxon>
        <taxon>Ditrysia</taxon>
        <taxon>Bombycoidea</taxon>
        <taxon>Bombycidae</taxon>
        <taxon>Bombycinae</taxon>
        <taxon>Bombyx</taxon>
    </lineage>
</organism>
<protein>
    <submittedName>
        <fullName evidence="2">Uncharacterized protein</fullName>
    </submittedName>
</protein>
<feature type="compositionally biased region" description="Polar residues" evidence="1">
    <location>
        <begin position="111"/>
        <end position="120"/>
    </location>
</feature>